<sequence precursor="true">MQFVSRTAFLLVAAYATVSWAQENPLHIHHGDAVDRVVTLKQNWSDEESNWFYNVPQGSRLLPYDWFLHLEQPASVSPFFDPEHIRDLGYIPRNVSADNPDGLPLGFVKDAAYDDGTAGLGLTCAACHTSQINHGRVGYIIDGGPAMGDMQTLMKHLVASLDNTVKQDGKFLRFAGKLFGSDDSEENRKLLRSALQSAASARAGYNTRNFPNEDAEGFGHGRVDAFGAIFNEVSVTFLGISENVRPASAPVSYPCLWDAPQHDRVQWNGAAENRTSELGKLLFGTVKVGALGRNTGEVLGVFGHAEIEDHELLVPRKYASTVNKANLLEIEDSLERLWSPEWPTAFGAIDKSRKLRGEALFVENCQSCHQAIDRTADDRKVTAMMSDEGTDPAMAMNFGRTAKTGVLEGRRISLSDHERFGSEAPIGSLLKHLVQRVMLNSLPRAEIKNLLVTGKAGDEELSPGYQNTAVIRFGDNSVNVPLDSLARIGDATIQISAGNEKLNSLADMIRTKLAADPKVAGALESVVSSQERVTLSQPDDEGSGGELRVNEATASFAYKARPLNGIWATAPYLHNGSVPTLWELLLPEGKRKPTFHVGSIEFDPVHVGFVDDARFPTFDTSVDGNLNIGHEHGVDLEDDQKLDLIEYLKSL</sequence>
<keyword evidence="3 4" id="KW-0408">Iron</keyword>
<evidence type="ECO:0000313" key="7">
    <source>
        <dbReference type="EMBL" id="TWU49465.1"/>
    </source>
</evidence>
<feature type="chain" id="PRO_5023095030" description="Cytochrome c domain-containing protein" evidence="5">
    <location>
        <begin position="22"/>
        <end position="651"/>
    </location>
</feature>
<dbReference type="AlphaFoldDB" id="A0A5C6ELU8"/>
<dbReference type="PROSITE" id="PS51007">
    <property type="entry name" value="CYTC"/>
    <property type="match status" value="1"/>
</dbReference>
<feature type="signal peptide" evidence="5">
    <location>
        <begin position="1"/>
        <end position="21"/>
    </location>
</feature>
<accession>A0A5C6ELU8</accession>
<dbReference type="EMBL" id="SJPX01000004">
    <property type="protein sequence ID" value="TWU49465.1"/>
    <property type="molecule type" value="Genomic_DNA"/>
</dbReference>
<dbReference type="InterPro" id="IPR009056">
    <property type="entry name" value="Cyt_c-like_dom"/>
</dbReference>
<proteinExistence type="predicted"/>
<dbReference type="Proteomes" id="UP000317977">
    <property type="component" value="Unassembled WGS sequence"/>
</dbReference>
<dbReference type="RefSeq" id="WP_146535718.1">
    <property type="nucleotide sequence ID" value="NZ_SJPX01000004.1"/>
</dbReference>
<organism evidence="7 8">
    <name type="scientific">Rubripirellula reticaptiva</name>
    <dbReference type="NCBI Taxonomy" id="2528013"/>
    <lineage>
        <taxon>Bacteria</taxon>
        <taxon>Pseudomonadati</taxon>
        <taxon>Planctomycetota</taxon>
        <taxon>Planctomycetia</taxon>
        <taxon>Pirellulales</taxon>
        <taxon>Pirellulaceae</taxon>
        <taxon>Rubripirellula</taxon>
    </lineage>
</organism>
<dbReference type="InterPro" id="IPR051395">
    <property type="entry name" value="Cytochrome_c_Peroxidase/MauG"/>
</dbReference>
<gene>
    <name evidence="7" type="ORF">Poly59_40800</name>
</gene>
<evidence type="ECO:0000256" key="2">
    <source>
        <dbReference type="ARBA" id="ARBA00022723"/>
    </source>
</evidence>
<keyword evidence="8" id="KW-1185">Reference proteome</keyword>
<keyword evidence="1 4" id="KW-0349">Heme</keyword>
<evidence type="ECO:0000256" key="3">
    <source>
        <dbReference type="ARBA" id="ARBA00023004"/>
    </source>
</evidence>
<dbReference type="OrthoDB" id="417271at2"/>
<dbReference type="InterPro" id="IPR036909">
    <property type="entry name" value="Cyt_c-like_dom_sf"/>
</dbReference>
<evidence type="ECO:0000256" key="5">
    <source>
        <dbReference type="SAM" id="SignalP"/>
    </source>
</evidence>
<dbReference type="PANTHER" id="PTHR30600">
    <property type="entry name" value="CYTOCHROME C PEROXIDASE-RELATED"/>
    <property type="match status" value="1"/>
</dbReference>
<evidence type="ECO:0000259" key="6">
    <source>
        <dbReference type="PROSITE" id="PS51007"/>
    </source>
</evidence>
<evidence type="ECO:0000256" key="1">
    <source>
        <dbReference type="ARBA" id="ARBA00022617"/>
    </source>
</evidence>
<feature type="domain" description="Cytochrome c" evidence="6">
    <location>
        <begin position="352"/>
        <end position="516"/>
    </location>
</feature>
<dbReference type="PANTHER" id="PTHR30600:SF9">
    <property type="entry name" value="BLR7738 PROTEIN"/>
    <property type="match status" value="1"/>
</dbReference>
<name>A0A5C6ELU8_9BACT</name>
<reference evidence="7 8" key="1">
    <citation type="submission" date="2019-02" db="EMBL/GenBank/DDBJ databases">
        <title>Deep-cultivation of Planctomycetes and their phenomic and genomic characterization uncovers novel biology.</title>
        <authorList>
            <person name="Wiegand S."/>
            <person name="Jogler M."/>
            <person name="Boedeker C."/>
            <person name="Pinto D."/>
            <person name="Vollmers J."/>
            <person name="Rivas-Marin E."/>
            <person name="Kohn T."/>
            <person name="Peeters S.H."/>
            <person name="Heuer A."/>
            <person name="Rast P."/>
            <person name="Oberbeckmann S."/>
            <person name="Bunk B."/>
            <person name="Jeske O."/>
            <person name="Meyerdierks A."/>
            <person name="Storesund J.E."/>
            <person name="Kallscheuer N."/>
            <person name="Luecker S."/>
            <person name="Lage O.M."/>
            <person name="Pohl T."/>
            <person name="Merkel B.J."/>
            <person name="Hornburger P."/>
            <person name="Mueller R.-W."/>
            <person name="Bruemmer F."/>
            <person name="Labrenz M."/>
            <person name="Spormann A.M."/>
            <person name="Op Den Camp H."/>
            <person name="Overmann J."/>
            <person name="Amann R."/>
            <person name="Jetten M.S.M."/>
            <person name="Mascher T."/>
            <person name="Medema M.H."/>
            <person name="Devos D.P."/>
            <person name="Kaster A.-K."/>
            <person name="Ovreas L."/>
            <person name="Rohde M."/>
            <person name="Galperin M.Y."/>
            <person name="Jogler C."/>
        </authorList>
    </citation>
    <scope>NUCLEOTIDE SEQUENCE [LARGE SCALE GENOMIC DNA]</scope>
    <source>
        <strain evidence="7 8">Poly59</strain>
    </source>
</reference>
<dbReference type="InterPro" id="IPR047758">
    <property type="entry name" value="CytoC_perox"/>
</dbReference>
<evidence type="ECO:0000313" key="8">
    <source>
        <dbReference type="Proteomes" id="UP000317977"/>
    </source>
</evidence>
<evidence type="ECO:0000256" key="4">
    <source>
        <dbReference type="PROSITE-ProRule" id="PRU00433"/>
    </source>
</evidence>
<dbReference type="GO" id="GO:0009055">
    <property type="term" value="F:electron transfer activity"/>
    <property type="evidence" value="ECO:0007669"/>
    <property type="project" value="InterPro"/>
</dbReference>
<keyword evidence="5" id="KW-0732">Signal</keyword>
<dbReference type="Pfam" id="PF21419">
    <property type="entry name" value="RoxA-like_Cyt-c"/>
    <property type="match status" value="1"/>
</dbReference>
<dbReference type="SUPFAM" id="SSF46626">
    <property type="entry name" value="Cytochrome c"/>
    <property type="match status" value="1"/>
</dbReference>
<dbReference type="GO" id="GO:0046872">
    <property type="term" value="F:metal ion binding"/>
    <property type="evidence" value="ECO:0007669"/>
    <property type="project" value="UniProtKB-KW"/>
</dbReference>
<dbReference type="GO" id="GO:0020037">
    <property type="term" value="F:heme binding"/>
    <property type="evidence" value="ECO:0007669"/>
    <property type="project" value="InterPro"/>
</dbReference>
<protein>
    <recommendedName>
        <fullName evidence="6">Cytochrome c domain-containing protein</fullName>
    </recommendedName>
</protein>
<dbReference type="GO" id="GO:0004130">
    <property type="term" value="F:cytochrome-c peroxidase activity"/>
    <property type="evidence" value="ECO:0007669"/>
    <property type="project" value="TreeGrafter"/>
</dbReference>
<keyword evidence="2 4" id="KW-0479">Metal-binding</keyword>
<dbReference type="Gene3D" id="1.10.760.10">
    <property type="entry name" value="Cytochrome c-like domain"/>
    <property type="match status" value="1"/>
</dbReference>
<dbReference type="NCBIfam" id="NF040606">
    <property type="entry name" value="CytoC_perox"/>
    <property type="match status" value="1"/>
</dbReference>
<comment type="caution">
    <text evidence="7">The sequence shown here is derived from an EMBL/GenBank/DDBJ whole genome shotgun (WGS) entry which is preliminary data.</text>
</comment>